<evidence type="ECO:0000256" key="1">
    <source>
        <dbReference type="SAM" id="MobiDB-lite"/>
    </source>
</evidence>
<evidence type="ECO:0000313" key="3">
    <source>
        <dbReference type="Proteomes" id="UP000006671"/>
    </source>
</evidence>
<dbReference type="KEGG" id="ngr:NAEGRDRAFT_70002"/>
<sequence length="126" mass="13461">MSSSTSAESSAVADVAKIESMSAAERLEQRKKRFANAAATTGESTTTSEATTSELTEEEKIKKRKERFASSDLERMTNQALGTEGVEKKKKGRGIHKQNKTGGRGGKSNRGRGGKRGGRGRGGKKN</sequence>
<dbReference type="OMA" id="PMTDKEQ"/>
<feature type="compositionally biased region" description="Low complexity" evidence="1">
    <location>
        <begin position="37"/>
        <end position="54"/>
    </location>
</feature>
<protein>
    <submittedName>
        <fullName evidence="2">Predicted protein</fullName>
    </submittedName>
</protein>
<feature type="region of interest" description="Disordered" evidence="1">
    <location>
        <begin position="32"/>
        <end position="126"/>
    </location>
</feature>
<evidence type="ECO:0000313" key="2">
    <source>
        <dbReference type="EMBL" id="EFC42162.1"/>
    </source>
</evidence>
<dbReference type="AlphaFoldDB" id="D2VM41"/>
<organism evidence="3">
    <name type="scientific">Naegleria gruberi</name>
    <name type="common">Amoeba</name>
    <dbReference type="NCBI Taxonomy" id="5762"/>
    <lineage>
        <taxon>Eukaryota</taxon>
        <taxon>Discoba</taxon>
        <taxon>Heterolobosea</taxon>
        <taxon>Tetramitia</taxon>
        <taxon>Eutetramitia</taxon>
        <taxon>Vahlkampfiidae</taxon>
        <taxon>Naegleria</taxon>
    </lineage>
</organism>
<dbReference type="GeneID" id="8851807"/>
<dbReference type="InParanoid" id="D2VM41"/>
<proteinExistence type="predicted"/>
<dbReference type="RefSeq" id="XP_002674906.1">
    <property type="nucleotide sequence ID" value="XM_002674860.1"/>
</dbReference>
<dbReference type="VEuPathDB" id="AmoebaDB:NAEGRDRAFT_70002"/>
<gene>
    <name evidence="2" type="ORF">NAEGRDRAFT_70002</name>
</gene>
<feature type="compositionally biased region" description="Basic residues" evidence="1">
    <location>
        <begin position="88"/>
        <end position="99"/>
    </location>
</feature>
<feature type="compositionally biased region" description="Basic residues" evidence="1">
    <location>
        <begin position="107"/>
        <end position="126"/>
    </location>
</feature>
<accession>D2VM41</accession>
<reference evidence="2 3" key="1">
    <citation type="journal article" date="2010" name="Cell">
        <title>The genome of Naegleria gruberi illuminates early eukaryotic versatility.</title>
        <authorList>
            <person name="Fritz-Laylin L.K."/>
            <person name="Prochnik S.E."/>
            <person name="Ginger M.L."/>
            <person name="Dacks J.B."/>
            <person name="Carpenter M.L."/>
            <person name="Field M.C."/>
            <person name="Kuo A."/>
            <person name="Paredez A."/>
            <person name="Chapman J."/>
            <person name="Pham J."/>
            <person name="Shu S."/>
            <person name="Neupane R."/>
            <person name="Cipriano M."/>
            <person name="Mancuso J."/>
            <person name="Tu H."/>
            <person name="Salamov A."/>
            <person name="Lindquist E."/>
            <person name="Shapiro H."/>
            <person name="Lucas S."/>
            <person name="Grigoriev I.V."/>
            <person name="Cande W.Z."/>
            <person name="Fulton C."/>
            <person name="Rokhsar D.S."/>
            <person name="Dawson S.C."/>
        </authorList>
    </citation>
    <scope>NUCLEOTIDE SEQUENCE [LARGE SCALE GENOMIC DNA]</scope>
    <source>
        <strain evidence="2 3">NEG-M</strain>
    </source>
</reference>
<name>D2VM41_NAEGR</name>
<dbReference type="EMBL" id="GG738881">
    <property type="protein sequence ID" value="EFC42162.1"/>
    <property type="molecule type" value="Genomic_DNA"/>
</dbReference>
<keyword evidence="3" id="KW-1185">Reference proteome</keyword>
<dbReference type="Proteomes" id="UP000006671">
    <property type="component" value="Unassembled WGS sequence"/>
</dbReference>